<evidence type="ECO:0000259" key="8">
    <source>
        <dbReference type="Pfam" id="PF05738"/>
    </source>
</evidence>
<keyword evidence="4" id="KW-0964">Secreted</keyword>
<dbReference type="Gene3D" id="2.60.40.1140">
    <property type="entry name" value="Collagen-binding surface protein Cna, B-type domain"/>
    <property type="match status" value="1"/>
</dbReference>
<proteinExistence type="predicted"/>
<feature type="domain" description="CNA-B" evidence="8">
    <location>
        <begin position="50"/>
        <end position="77"/>
    </location>
</feature>
<reference evidence="9" key="1">
    <citation type="submission" date="2013-12" db="EMBL/GenBank/DDBJ databases">
        <title>A Varibaculum cambriense genome reconstructed from a premature infant gut community with otherwise low bacterial novelty that shifts toward anaerobic metabolism during the third week of life.</title>
        <authorList>
            <person name="Brown C.T."/>
            <person name="Sharon I."/>
            <person name="Thomas B.C."/>
            <person name="Castelle C.J."/>
            <person name="Morowitz M.J."/>
            <person name="Banfield J.F."/>
        </authorList>
    </citation>
    <scope>NUCLEOTIDE SEQUENCE</scope>
</reference>
<organism evidence="9">
    <name type="scientific">human gut metagenome</name>
    <dbReference type="NCBI Taxonomy" id="408170"/>
    <lineage>
        <taxon>unclassified sequences</taxon>
        <taxon>metagenomes</taxon>
        <taxon>organismal metagenomes</taxon>
    </lineage>
</organism>
<evidence type="ECO:0000256" key="7">
    <source>
        <dbReference type="ARBA" id="ARBA00023237"/>
    </source>
</evidence>
<dbReference type="GO" id="GO:0009279">
    <property type="term" value="C:cell outer membrane"/>
    <property type="evidence" value="ECO:0007669"/>
    <property type="project" value="UniProtKB-SubCell"/>
</dbReference>
<sequence>YIALHTDEKGNELTSNLEKVLISGNKSNTRGGGIGSNGTVTIGTEGTTSVSVEKKWIDDNNVNQKHPESVTVKLIGNIE</sequence>
<gene>
    <name evidence="9" type="ORF">Q604_UNBC12001G0001</name>
</gene>
<accession>W1XTI4</accession>
<dbReference type="GO" id="GO:0005576">
    <property type="term" value="C:extracellular region"/>
    <property type="evidence" value="ECO:0007669"/>
    <property type="project" value="UniProtKB-SubCell"/>
</dbReference>
<protein>
    <recommendedName>
        <fullName evidence="8">CNA-B domain-containing protein</fullName>
    </recommendedName>
</protein>
<dbReference type="InterPro" id="IPR008454">
    <property type="entry name" value="Collagen-bd_Cna-like_B-typ_dom"/>
</dbReference>
<comment type="caution">
    <text evidence="9">The sequence shown here is derived from an EMBL/GenBank/DDBJ whole genome shotgun (WGS) entry which is preliminary data.</text>
</comment>
<comment type="subcellular location">
    <subcellularLocation>
        <location evidence="1">Cell envelope</location>
    </subcellularLocation>
    <subcellularLocation>
        <location evidence="2">Cell outer membrane</location>
    </subcellularLocation>
    <subcellularLocation>
        <location evidence="3">Secreted</location>
    </subcellularLocation>
</comment>
<evidence type="ECO:0000256" key="1">
    <source>
        <dbReference type="ARBA" id="ARBA00004196"/>
    </source>
</evidence>
<keyword evidence="6" id="KW-0472">Membrane</keyword>
<evidence type="ECO:0000256" key="5">
    <source>
        <dbReference type="ARBA" id="ARBA00022729"/>
    </source>
</evidence>
<keyword evidence="5" id="KW-0732">Signal</keyword>
<evidence type="ECO:0000256" key="2">
    <source>
        <dbReference type="ARBA" id="ARBA00004442"/>
    </source>
</evidence>
<dbReference type="NCBIfam" id="TIGR01376">
    <property type="entry name" value="POMP_repeat"/>
    <property type="match status" value="1"/>
</dbReference>
<evidence type="ECO:0000256" key="3">
    <source>
        <dbReference type="ARBA" id="ARBA00004613"/>
    </source>
</evidence>
<evidence type="ECO:0000313" key="9">
    <source>
        <dbReference type="EMBL" id="ETJ33547.1"/>
    </source>
</evidence>
<evidence type="ECO:0000256" key="6">
    <source>
        <dbReference type="ARBA" id="ARBA00023136"/>
    </source>
</evidence>
<name>W1XTI4_9ZZZZ</name>
<feature type="non-terminal residue" evidence="9">
    <location>
        <position position="1"/>
    </location>
</feature>
<dbReference type="AlphaFoldDB" id="W1XTI4"/>
<keyword evidence="7" id="KW-0998">Cell outer membrane</keyword>
<dbReference type="InterPro" id="IPR003368">
    <property type="entry name" value="POMP_repeat"/>
</dbReference>
<dbReference type="EMBL" id="AZMM01012001">
    <property type="protein sequence ID" value="ETJ33547.1"/>
    <property type="molecule type" value="Genomic_DNA"/>
</dbReference>
<dbReference type="Pfam" id="PF05738">
    <property type="entry name" value="Cna_B"/>
    <property type="match status" value="1"/>
</dbReference>
<dbReference type="SUPFAM" id="SSF49478">
    <property type="entry name" value="Cna protein B-type domain"/>
    <property type="match status" value="1"/>
</dbReference>
<evidence type="ECO:0000256" key="4">
    <source>
        <dbReference type="ARBA" id="ARBA00022525"/>
    </source>
</evidence>